<reference evidence="2" key="1">
    <citation type="journal article" date="2022" name="bioRxiv">
        <title>Sequencing and chromosome-scale assembly of the giantPleurodeles waltlgenome.</title>
        <authorList>
            <person name="Brown T."/>
            <person name="Elewa A."/>
            <person name="Iarovenko S."/>
            <person name="Subramanian E."/>
            <person name="Araus A.J."/>
            <person name="Petzold A."/>
            <person name="Susuki M."/>
            <person name="Suzuki K.-i.T."/>
            <person name="Hayashi T."/>
            <person name="Toyoda A."/>
            <person name="Oliveira C."/>
            <person name="Osipova E."/>
            <person name="Leigh N.D."/>
            <person name="Simon A."/>
            <person name="Yun M.H."/>
        </authorList>
    </citation>
    <scope>NUCLEOTIDE SEQUENCE</scope>
    <source>
        <strain evidence="2">20211129_DDA</strain>
        <tissue evidence="2">Liver</tissue>
    </source>
</reference>
<dbReference type="AlphaFoldDB" id="A0AAV7PU37"/>
<protein>
    <submittedName>
        <fullName evidence="2">Uncharacterized protein</fullName>
    </submittedName>
</protein>
<feature type="region of interest" description="Disordered" evidence="1">
    <location>
        <begin position="55"/>
        <end position="78"/>
    </location>
</feature>
<gene>
    <name evidence="2" type="ORF">NDU88_009139</name>
</gene>
<sequence length="78" mass="8817">MSSRCSSTPCSNWNTNADEDDDVALAVRMRLRDVRQLDQERELPKIIAETYSSIGRDSLGARSQKPQFQGKISKDNTK</sequence>
<organism evidence="2 3">
    <name type="scientific">Pleurodeles waltl</name>
    <name type="common">Iberian ribbed newt</name>
    <dbReference type="NCBI Taxonomy" id="8319"/>
    <lineage>
        <taxon>Eukaryota</taxon>
        <taxon>Metazoa</taxon>
        <taxon>Chordata</taxon>
        <taxon>Craniata</taxon>
        <taxon>Vertebrata</taxon>
        <taxon>Euteleostomi</taxon>
        <taxon>Amphibia</taxon>
        <taxon>Batrachia</taxon>
        <taxon>Caudata</taxon>
        <taxon>Salamandroidea</taxon>
        <taxon>Salamandridae</taxon>
        <taxon>Pleurodelinae</taxon>
        <taxon>Pleurodeles</taxon>
    </lineage>
</organism>
<evidence type="ECO:0000256" key="1">
    <source>
        <dbReference type="SAM" id="MobiDB-lite"/>
    </source>
</evidence>
<evidence type="ECO:0000313" key="2">
    <source>
        <dbReference type="EMBL" id="KAJ1130792.1"/>
    </source>
</evidence>
<name>A0AAV7PU37_PLEWA</name>
<evidence type="ECO:0000313" key="3">
    <source>
        <dbReference type="Proteomes" id="UP001066276"/>
    </source>
</evidence>
<dbReference type="Proteomes" id="UP001066276">
    <property type="component" value="Chromosome 7"/>
</dbReference>
<dbReference type="EMBL" id="JANPWB010000011">
    <property type="protein sequence ID" value="KAJ1130792.1"/>
    <property type="molecule type" value="Genomic_DNA"/>
</dbReference>
<accession>A0AAV7PU37</accession>
<keyword evidence="3" id="KW-1185">Reference proteome</keyword>
<comment type="caution">
    <text evidence="2">The sequence shown here is derived from an EMBL/GenBank/DDBJ whole genome shotgun (WGS) entry which is preliminary data.</text>
</comment>
<proteinExistence type="predicted"/>